<organism evidence="5 6">
    <name type="scientific">Nyssa sinensis</name>
    <dbReference type="NCBI Taxonomy" id="561372"/>
    <lineage>
        <taxon>Eukaryota</taxon>
        <taxon>Viridiplantae</taxon>
        <taxon>Streptophyta</taxon>
        <taxon>Embryophyta</taxon>
        <taxon>Tracheophyta</taxon>
        <taxon>Spermatophyta</taxon>
        <taxon>Magnoliopsida</taxon>
        <taxon>eudicotyledons</taxon>
        <taxon>Gunneridae</taxon>
        <taxon>Pentapetalae</taxon>
        <taxon>asterids</taxon>
        <taxon>Cornales</taxon>
        <taxon>Nyssaceae</taxon>
        <taxon>Nyssa</taxon>
    </lineage>
</organism>
<dbReference type="Proteomes" id="UP000325577">
    <property type="component" value="Linkage Group LG18"/>
</dbReference>
<dbReference type="CDD" id="cd03784">
    <property type="entry name" value="GT1_Gtf-like"/>
    <property type="match status" value="1"/>
</dbReference>
<evidence type="ECO:0000313" key="6">
    <source>
        <dbReference type="Proteomes" id="UP000325577"/>
    </source>
</evidence>
<dbReference type="EMBL" id="CM018041">
    <property type="protein sequence ID" value="KAA8534523.1"/>
    <property type="molecule type" value="Genomic_DNA"/>
</dbReference>
<keyword evidence="6" id="KW-1185">Reference proteome</keyword>
<keyword evidence="2" id="KW-0808">Transferase</keyword>
<comment type="similarity">
    <text evidence="1">Belongs to the UDP-glycosyltransferase family.</text>
</comment>
<dbReference type="InterPro" id="IPR002213">
    <property type="entry name" value="UDP_glucos_trans"/>
</dbReference>
<evidence type="ECO:0000256" key="1">
    <source>
        <dbReference type="ARBA" id="ARBA00009995"/>
    </source>
</evidence>
<feature type="domain" description="Glycosyltransferase N-terminal" evidence="4">
    <location>
        <begin position="8"/>
        <end position="235"/>
    </location>
</feature>
<dbReference type="GO" id="GO:0008194">
    <property type="term" value="F:UDP-glycosyltransferase activity"/>
    <property type="evidence" value="ECO:0007669"/>
    <property type="project" value="InterPro"/>
</dbReference>
<dbReference type="PANTHER" id="PTHR48044">
    <property type="entry name" value="GLYCOSYLTRANSFERASE"/>
    <property type="match status" value="1"/>
</dbReference>
<dbReference type="GO" id="GO:1901135">
    <property type="term" value="P:carbohydrate derivative metabolic process"/>
    <property type="evidence" value="ECO:0007669"/>
    <property type="project" value="UniProtKB-ARBA"/>
</dbReference>
<reference evidence="5 6" key="1">
    <citation type="submission" date="2019-09" db="EMBL/GenBank/DDBJ databases">
        <title>A chromosome-level genome assembly of the Chinese tupelo Nyssa sinensis.</title>
        <authorList>
            <person name="Yang X."/>
            <person name="Kang M."/>
            <person name="Yang Y."/>
            <person name="Xiong H."/>
            <person name="Wang M."/>
            <person name="Zhang Z."/>
            <person name="Wang Z."/>
            <person name="Wu H."/>
            <person name="Ma T."/>
            <person name="Liu J."/>
            <person name="Xi Z."/>
        </authorList>
    </citation>
    <scope>NUCLEOTIDE SEQUENCE [LARGE SCALE GENOMIC DNA]</scope>
    <source>
        <strain evidence="5">J267</strain>
        <tissue evidence="5">Leaf</tissue>
    </source>
</reference>
<feature type="compositionally biased region" description="Basic and acidic residues" evidence="3">
    <location>
        <begin position="412"/>
        <end position="431"/>
    </location>
</feature>
<dbReference type="OrthoDB" id="5835829at2759"/>
<accession>A0A5J5AUF6</accession>
<protein>
    <recommendedName>
        <fullName evidence="4">Glycosyltransferase N-terminal domain-containing protein</fullName>
    </recommendedName>
</protein>
<name>A0A5J5AUF6_9ASTE</name>
<evidence type="ECO:0000259" key="4">
    <source>
        <dbReference type="Pfam" id="PF26168"/>
    </source>
</evidence>
<sequence>MDTNESSTISVLMLPWLAHGHISPFLELAKALSTRNFFIYLCSTPVNLSSIKQKLTRRNFISIKLVELHLPTFPELPPHYHTTNGLPPHLMPTLQKAFDMSKANFSNIIKILNPDLLIYDFLQPWAPEVASAQNIPAVLFLSPGAASSCYLQFLYKNQSFEFPFPEIYLQDYERIKINSLLGSTANGLRDSDRCLQCIKKSSNIILIKTFREIEGKYFDYLSILNEKRMVPVGPLVQESIIEEEKLEVFEWLSQKDRCSTVFVFFGSEYFLSKDDMEEIAHGLEPSNVNFIWVVRMVYAVSIEFHHSGTLQRYRKTSLMYYKVPGIDLDSGFRLIASDKEVMKMLKDYNGLTIIVTYIERCEKPIEIHSVDGCMLADPKLRVTYGEEPVENDNGEGNINEDRKENGVGIGNENEKCDSNDKEVSADNQKDSDDSDGSWFNENIDYIEFSGDDIFVYCNEEDEEGNYLQKQNQMKGTSVNHKHRIKHRHINRIKHQTSLVVGGWWSETCNDDELKILEAHQMMKIDLITLKLMRLWAW</sequence>
<gene>
    <name evidence="5" type="ORF">F0562_032040</name>
</gene>
<proteinExistence type="inferred from homology"/>
<dbReference type="AlphaFoldDB" id="A0A5J5AUF6"/>
<dbReference type="Pfam" id="PF26168">
    <property type="entry name" value="Glyco_transf_N"/>
    <property type="match status" value="1"/>
</dbReference>
<dbReference type="SUPFAM" id="SSF53756">
    <property type="entry name" value="UDP-Glycosyltransferase/glycogen phosphorylase"/>
    <property type="match status" value="1"/>
</dbReference>
<dbReference type="InterPro" id="IPR058980">
    <property type="entry name" value="Glyco_transf_N"/>
</dbReference>
<dbReference type="PANTHER" id="PTHR48044:SF29">
    <property type="entry name" value="GLYCOSYLTRANSFERASE"/>
    <property type="match status" value="1"/>
</dbReference>
<evidence type="ECO:0000256" key="2">
    <source>
        <dbReference type="ARBA" id="ARBA00022679"/>
    </source>
</evidence>
<evidence type="ECO:0000313" key="5">
    <source>
        <dbReference type="EMBL" id="KAA8534523.1"/>
    </source>
</evidence>
<feature type="region of interest" description="Disordered" evidence="3">
    <location>
        <begin position="386"/>
        <end position="436"/>
    </location>
</feature>
<evidence type="ECO:0000256" key="3">
    <source>
        <dbReference type="SAM" id="MobiDB-lite"/>
    </source>
</evidence>
<dbReference type="Gene3D" id="3.40.50.2000">
    <property type="entry name" value="Glycogen Phosphorylase B"/>
    <property type="match status" value="2"/>
</dbReference>